<gene>
    <name evidence="2" type="ORF">SAMN05445850_8432</name>
</gene>
<keyword evidence="1" id="KW-0732">Signal</keyword>
<evidence type="ECO:0000313" key="2">
    <source>
        <dbReference type="EMBL" id="SDR62792.1"/>
    </source>
</evidence>
<evidence type="ECO:0000256" key="1">
    <source>
        <dbReference type="SAM" id="SignalP"/>
    </source>
</evidence>
<feature type="chain" id="PRO_5011725064" description="Major paralogous domain-containing protein" evidence="1">
    <location>
        <begin position="27"/>
        <end position="255"/>
    </location>
</feature>
<keyword evidence="3" id="KW-1185">Reference proteome</keyword>
<dbReference type="EMBL" id="FNKX01000005">
    <property type="protein sequence ID" value="SDR62792.1"/>
    <property type="molecule type" value="Genomic_DNA"/>
</dbReference>
<protein>
    <recommendedName>
        <fullName evidence="4">Major paralogous domain-containing protein</fullName>
    </recommendedName>
</protein>
<feature type="signal peptide" evidence="1">
    <location>
        <begin position="1"/>
        <end position="26"/>
    </location>
</feature>
<evidence type="ECO:0000313" key="3">
    <source>
        <dbReference type="Proteomes" id="UP000199365"/>
    </source>
</evidence>
<dbReference type="Proteomes" id="UP000199365">
    <property type="component" value="Unassembled WGS sequence"/>
</dbReference>
<evidence type="ECO:0008006" key="4">
    <source>
        <dbReference type="Google" id="ProtNLM"/>
    </source>
</evidence>
<name>A0A1H1KL73_9BURK</name>
<reference evidence="3" key="1">
    <citation type="submission" date="2016-10" db="EMBL/GenBank/DDBJ databases">
        <authorList>
            <person name="Varghese N."/>
            <person name="Submissions S."/>
        </authorList>
    </citation>
    <scope>NUCLEOTIDE SEQUENCE [LARGE SCALE GENOMIC DNA]</scope>
    <source>
        <strain evidence="3">DUS833</strain>
    </source>
</reference>
<dbReference type="AlphaFoldDB" id="A0A1H1KL73"/>
<dbReference type="STRING" id="157910.SAMN05445850_8432"/>
<organism evidence="2 3">
    <name type="scientific">Paraburkholderia tuberum</name>
    <dbReference type="NCBI Taxonomy" id="157910"/>
    <lineage>
        <taxon>Bacteria</taxon>
        <taxon>Pseudomonadati</taxon>
        <taxon>Pseudomonadota</taxon>
        <taxon>Betaproteobacteria</taxon>
        <taxon>Burkholderiales</taxon>
        <taxon>Burkholderiaceae</taxon>
        <taxon>Paraburkholderia</taxon>
    </lineage>
</organism>
<sequence>MTEKTVIPSLRAAVLCSALLAHVVLANPVVCSPGYWDATCNPRIAAGYQAPPTCSQDPGWTTGSAAQWQGSHFSSPQCNYQAPPSCPAGYSTISGPSWNGSSWVGLACAIPPPPSQGTCQYGFLSGPTWTGSSWSYTCNAPPPPPPPVGDRSAICSDAITAGMAALRPVRFGTFSALDAQGYVPPEKGGGYQMSMYGGDTHYSGATDGIWAYDANNPGGAGGPTGSGGIGSCIFRAGTSNLLMWEYDIVVSYDGG</sequence>
<proteinExistence type="predicted"/>
<accession>A0A1H1KL73</accession>